<sequence length="410" mass="46242">MRFPLNDKEQLYSKILKLIQPVLDSVSEMQGLWLKFVDTSGEYILTSRSTSPCKFCWYIRSTRDGLSRCHQSARLSVAKSRQRRGPVKMCCHAGLTSITVPVMIEEKCLGALVAGEIIEQPLYENARQRVVTTAGDLGIDSRKLLDYFEEIAPWTEKRIDIVTRSLDAISNCFIEIGVTAGKNERTELEKHLREIELKALLNQINPHFLFNTLNTIEMLAMMEGARQTPKIVHSLAELFRHNLYATSDLVSIRQEMNSVNNYLTIQKCRFDNRIRVINKIPSRLMDLNIPVLTLQPLVENAVVHGLEPLEKGGCLKLEGYIEANDIVLQVIDNGIGISPKKLLQIQQQLNRMDSESNKIGLINVQKRCRLHFGPSYGISITSTPGRGTTVTLRLPVQAGKVGANFEVISR</sequence>
<evidence type="ECO:0000313" key="7">
    <source>
        <dbReference type="Proteomes" id="UP000441717"/>
    </source>
</evidence>
<dbReference type="Pfam" id="PF06580">
    <property type="entry name" value="His_kinase"/>
    <property type="match status" value="1"/>
</dbReference>
<keyword evidence="4" id="KW-0902">Two-component regulatory system</keyword>
<gene>
    <name evidence="6" type="ORF">GFC01_13155</name>
</gene>
<evidence type="ECO:0000256" key="1">
    <source>
        <dbReference type="ARBA" id="ARBA00000085"/>
    </source>
</evidence>
<dbReference type="SUPFAM" id="SSF55874">
    <property type="entry name" value="ATPase domain of HSP90 chaperone/DNA topoisomerase II/histidine kinase"/>
    <property type="match status" value="1"/>
</dbReference>
<dbReference type="InterPro" id="IPR018771">
    <property type="entry name" value="PocR_dom"/>
</dbReference>
<dbReference type="EC" id="2.7.13.3" evidence="2"/>
<organism evidence="6 7">
    <name type="scientific">Desulfofundulus thermobenzoicus</name>
    <dbReference type="NCBI Taxonomy" id="29376"/>
    <lineage>
        <taxon>Bacteria</taxon>
        <taxon>Bacillati</taxon>
        <taxon>Bacillota</taxon>
        <taxon>Clostridia</taxon>
        <taxon>Eubacteriales</taxon>
        <taxon>Peptococcaceae</taxon>
        <taxon>Desulfofundulus</taxon>
    </lineage>
</organism>
<keyword evidence="3" id="KW-0418">Kinase</keyword>
<dbReference type="AlphaFoldDB" id="A0A6N7IVM2"/>
<keyword evidence="7" id="KW-1185">Reference proteome</keyword>
<dbReference type="InterPro" id="IPR010559">
    <property type="entry name" value="Sig_transdc_His_kin_internal"/>
</dbReference>
<dbReference type="InterPro" id="IPR005467">
    <property type="entry name" value="His_kinase_dom"/>
</dbReference>
<name>A0A6N7IVM2_9FIRM</name>
<evidence type="ECO:0000313" key="6">
    <source>
        <dbReference type="EMBL" id="MQL53188.1"/>
    </source>
</evidence>
<feature type="domain" description="Histidine kinase" evidence="5">
    <location>
        <begin position="294"/>
        <end position="398"/>
    </location>
</feature>
<comment type="caution">
    <text evidence="6">The sequence shown here is derived from an EMBL/GenBank/DDBJ whole genome shotgun (WGS) entry which is preliminary data.</text>
</comment>
<evidence type="ECO:0000256" key="4">
    <source>
        <dbReference type="ARBA" id="ARBA00023012"/>
    </source>
</evidence>
<dbReference type="SMART" id="SM00387">
    <property type="entry name" value="HATPase_c"/>
    <property type="match status" value="1"/>
</dbReference>
<evidence type="ECO:0000256" key="2">
    <source>
        <dbReference type="ARBA" id="ARBA00012438"/>
    </source>
</evidence>
<dbReference type="PANTHER" id="PTHR34220">
    <property type="entry name" value="SENSOR HISTIDINE KINASE YPDA"/>
    <property type="match status" value="1"/>
</dbReference>
<dbReference type="Pfam" id="PF10114">
    <property type="entry name" value="PocR"/>
    <property type="match status" value="1"/>
</dbReference>
<proteinExistence type="predicted"/>
<dbReference type="InterPro" id="IPR050640">
    <property type="entry name" value="Bact_2-comp_sensor_kinase"/>
</dbReference>
<protein>
    <recommendedName>
        <fullName evidence="2">histidine kinase</fullName>
        <ecNumber evidence="2">2.7.13.3</ecNumber>
    </recommendedName>
</protein>
<comment type="catalytic activity">
    <reaction evidence="1">
        <text>ATP + protein L-histidine = ADP + protein N-phospho-L-histidine.</text>
        <dbReference type="EC" id="2.7.13.3"/>
    </reaction>
</comment>
<dbReference type="InterPro" id="IPR004358">
    <property type="entry name" value="Sig_transdc_His_kin-like_C"/>
</dbReference>
<dbReference type="PRINTS" id="PR00344">
    <property type="entry name" value="BCTRLSENSOR"/>
</dbReference>
<accession>A0A6N7IVM2</accession>
<dbReference type="GO" id="GO:0016020">
    <property type="term" value="C:membrane"/>
    <property type="evidence" value="ECO:0007669"/>
    <property type="project" value="InterPro"/>
</dbReference>
<dbReference type="PROSITE" id="PS50109">
    <property type="entry name" value="HIS_KIN"/>
    <property type="match status" value="1"/>
</dbReference>
<dbReference type="OrthoDB" id="9809348at2"/>
<dbReference type="Proteomes" id="UP000441717">
    <property type="component" value="Unassembled WGS sequence"/>
</dbReference>
<dbReference type="PANTHER" id="PTHR34220:SF7">
    <property type="entry name" value="SENSOR HISTIDINE KINASE YPDA"/>
    <property type="match status" value="1"/>
</dbReference>
<dbReference type="InterPro" id="IPR003594">
    <property type="entry name" value="HATPase_dom"/>
</dbReference>
<evidence type="ECO:0000259" key="5">
    <source>
        <dbReference type="PROSITE" id="PS50109"/>
    </source>
</evidence>
<dbReference type="Pfam" id="PF02518">
    <property type="entry name" value="HATPase_c"/>
    <property type="match status" value="1"/>
</dbReference>
<keyword evidence="3" id="KW-0808">Transferase</keyword>
<evidence type="ECO:0000256" key="3">
    <source>
        <dbReference type="ARBA" id="ARBA00022777"/>
    </source>
</evidence>
<dbReference type="InterPro" id="IPR036890">
    <property type="entry name" value="HATPase_C_sf"/>
</dbReference>
<dbReference type="EMBL" id="WHYR01000041">
    <property type="protein sequence ID" value="MQL53188.1"/>
    <property type="molecule type" value="Genomic_DNA"/>
</dbReference>
<dbReference type="Gene3D" id="3.30.565.10">
    <property type="entry name" value="Histidine kinase-like ATPase, C-terminal domain"/>
    <property type="match status" value="1"/>
</dbReference>
<dbReference type="RefSeq" id="WP_152947665.1">
    <property type="nucleotide sequence ID" value="NZ_WHYR01000041.1"/>
</dbReference>
<reference evidence="6 7" key="1">
    <citation type="submission" date="2019-10" db="EMBL/GenBank/DDBJ databases">
        <title>Comparative genomics of sulfur disproportionating microorganisms.</title>
        <authorList>
            <person name="Ward L.M."/>
            <person name="Bertran E."/>
            <person name="Johnston D."/>
        </authorList>
    </citation>
    <scope>NUCLEOTIDE SEQUENCE [LARGE SCALE GENOMIC DNA]</scope>
    <source>
        <strain evidence="6 7">DSM 14055</strain>
    </source>
</reference>
<dbReference type="GO" id="GO:0000155">
    <property type="term" value="F:phosphorelay sensor kinase activity"/>
    <property type="evidence" value="ECO:0007669"/>
    <property type="project" value="InterPro"/>
</dbReference>